<evidence type="ECO:0000256" key="2">
    <source>
        <dbReference type="SAM" id="SignalP"/>
    </source>
</evidence>
<keyword evidence="2" id="KW-0732">Signal</keyword>
<evidence type="ECO:0000313" key="4">
    <source>
        <dbReference type="Proteomes" id="UP000036947"/>
    </source>
</evidence>
<organism evidence="3 4">
    <name type="scientific">Tolypocladium ophioglossoides (strain CBS 100239)</name>
    <name type="common">Snaketongue truffleclub</name>
    <name type="synonym">Elaphocordyceps ophioglossoides</name>
    <dbReference type="NCBI Taxonomy" id="1163406"/>
    <lineage>
        <taxon>Eukaryota</taxon>
        <taxon>Fungi</taxon>
        <taxon>Dikarya</taxon>
        <taxon>Ascomycota</taxon>
        <taxon>Pezizomycotina</taxon>
        <taxon>Sordariomycetes</taxon>
        <taxon>Hypocreomycetidae</taxon>
        <taxon>Hypocreales</taxon>
        <taxon>Ophiocordycipitaceae</taxon>
        <taxon>Tolypocladium</taxon>
    </lineage>
</organism>
<dbReference type="EMBL" id="LFRF01000024">
    <property type="protein sequence ID" value="KND88577.1"/>
    <property type="molecule type" value="Genomic_DNA"/>
</dbReference>
<keyword evidence="4" id="KW-1185">Reference proteome</keyword>
<proteinExistence type="predicted"/>
<gene>
    <name evidence="3" type="ORF">TOPH_06755</name>
</gene>
<reference evidence="3 4" key="1">
    <citation type="journal article" date="2015" name="BMC Genomics">
        <title>The genome of the truffle-parasite Tolypocladium ophioglossoides and the evolution of antifungal peptaibiotics.</title>
        <authorList>
            <person name="Quandt C.A."/>
            <person name="Bushley K.E."/>
            <person name="Spatafora J.W."/>
        </authorList>
    </citation>
    <scope>NUCLEOTIDE SEQUENCE [LARGE SCALE GENOMIC DNA]</scope>
    <source>
        <strain evidence="3 4">CBS 100239</strain>
    </source>
</reference>
<protein>
    <submittedName>
        <fullName evidence="3">Uncharacterized protein</fullName>
    </submittedName>
</protein>
<accession>A0A0L0N3C4</accession>
<evidence type="ECO:0000256" key="1">
    <source>
        <dbReference type="SAM" id="MobiDB-lite"/>
    </source>
</evidence>
<sequence length="154" mass="17543">MGKYAQERRMLSSTFQMILLAPIPLCACRAWTSKTVTRQDAVARLLHKSAFILQAIQSPPPSQAWHSAAENLDIWSVEHEDVLRHPGDMRKEKRVTLYKPQRWKGFVRSPTRTRSRCLPLESGTPQPSNDGNDDHESPSPTLDRVGRRKETSVI</sequence>
<dbReference type="STRING" id="1163406.A0A0L0N3C4"/>
<dbReference type="OrthoDB" id="2156052at2759"/>
<feature type="signal peptide" evidence="2">
    <location>
        <begin position="1"/>
        <end position="28"/>
    </location>
</feature>
<comment type="caution">
    <text evidence="3">The sequence shown here is derived from an EMBL/GenBank/DDBJ whole genome shotgun (WGS) entry which is preliminary data.</text>
</comment>
<feature type="chain" id="PRO_5005544833" evidence="2">
    <location>
        <begin position="29"/>
        <end position="154"/>
    </location>
</feature>
<evidence type="ECO:0000313" key="3">
    <source>
        <dbReference type="EMBL" id="KND88577.1"/>
    </source>
</evidence>
<name>A0A0L0N3C4_TOLOC</name>
<feature type="compositionally biased region" description="Basic and acidic residues" evidence="1">
    <location>
        <begin position="144"/>
        <end position="154"/>
    </location>
</feature>
<feature type="region of interest" description="Disordered" evidence="1">
    <location>
        <begin position="114"/>
        <end position="154"/>
    </location>
</feature>
<dbReference type="AlphaFoldDB" id="A0A0L0N3C4"/>
<dbReference type="Proteomes" id="UP000036947">
    <property type="component" value="Unassembled WGS sequence"/>
</dbReference>